<accession>A0AAI9WY96</accession>
<dbReference type="GO" id="GO:0007031">
    <property type="term" value="P:peroxisome organization"/>
    <property type="evidence" value="ECO:0007669"/>
    <property type="project" value="UniProtKB-ARBA"/>
</dbReference>
<evidence type="ECO:0000259" key="7">
    <source>
        <dbReference type="Pfam" id="PF06398"/>
    </source>
</evidence>
<keyword evidence="9" id="KW-1185">Reference proteome</keyword>
<organism evidence="8 9">
    <name type="scientific">Candida oxycetoniae</name>
    <dbReference type="NCBI Taxonomy" id="497107"/>
    <lineage>
        <taxon>Eukaryota</taxon>
        <taxon>Fungi</taxon>
        <taxon>Dikarya</taxon>
        <taxon>Ascomycota</taxon>
        <taxon>Saccharomycotina</taxon>
        <taxon>Pichiomycetes</taxon>
        <taxon>Debaryomycetaceae</taxon>
        <taxon>Candida/Lodderomyces clade</taxon>
        <taxon>Candida</taxon>
    </lineage>
</organism>
<evidence type="ECO:0000313" key="8">
    <source>
        <dbReference type="EMBL" id="KAI3405057.2"/>
    </source>
</evidence>
<dbReference type="EMBL" id="JAHUZD010000069">
    <property type="protein sequence ID" value="KAI3405057.2"/>
    <property type="molecule type" value="Genomic_DNA"/>
</dbReference>
<dbReference type="Proteomes" id="UP001202479">
    <property type="component" value="Unassembled WGS sequence"/>
</dbReference>
<dbReference type="PANTHER" id="PTHR28304:SF1">
    <property type="entry name" value="PEROXISOMAL MEMBRANE PROTEIN PEX28"/>
    <property type="match status" value="1"/>
</dbReference>
<protein>
    <recommendedName>
        <fullName evidence="7">TECPR1-like DysF domain-containing protein</fullName>
    </recommendedName>
</protein>
<proteinExistence type="predicted"/>
<keyword evidence="4 6" id="KW-0472">Membrane</keyword>
<evidence type="ECO:0000256" key="6">
    <source>
        <dbReference type="SAM" id="Phobius"/>
    </source>
</evidence>
<dbReference type="Pfam" id="PF06398">
    <property type="entry name" value="Pex24p"/>
    <property type="match status" value="1"/>
</dbReference>
<dbReference type="GeneID" id="73379759"/>
<dbReference type="RefSeq" id="XP_049180802.1">
    <property type="nucleotide sequence ID" value="XM_049323339.1"/>
</dbReference>
<feature type="region of interest" description="Disordered" evidence="5">
    <location>
        <begin position="426"/>
        <end position="457"/>
    </location>
</feature>
<evidence type="ECO:0000256" key="5">
    <source>
        <dbReference type="SAM" id="MobiDB-lite"/>
    </source>
</evidence>
<feature type="region of interest" description="Disordered" evidence="5">
    <location>
        <begin position="1"/>
        <end position="41"/>
    </location>
</feature>
<feature type="compositionally biased region" description="Basic and acidic residues" evidence="5">
    <location>
        <begin position="426"/>
        <end position="446"/>
    </location>
</feature>
<evidence type="ECO:0000256" key="1">
    <source>
        <dbReference type="ARBA" id="ARBA00004141"/>
    </source>
</evidence>
<comment type="caution">
    <text evidence="8">The sequence shown here is derived from an EMBL/GenBank/DDBJ whole genome shotgun (WGS) entry which is preliminary data.</text>
</comment>
<dbReference type="InterPro" id="IPR052816">
    <property type="entry name" value="Peroxisomal_Membrane_PEX28-32"/>
</dbReference>
<keyword evidence="2 6" id="KW-0812">Transmembrane</keyword>
<evidence type="ECO:0000256" key="4">
    <source>
        <dbReference type="ARBA" id="ARBA00023136"/>
    </source>
</evidence>
<sequence length="620" mass="71494">MSVEEERKRWSRPSSSYYRDITNSAIDTSNQTGQQRPGSKRAFAAEAAFTLLEKGIDCYKNGKATADKALSPPSRVGSVDLTEDEISHIASMADSAAADEEEEKEGGARAKNGSLSKFGTSSHFADRVIQKLLKSTLPPEIPEREIFERRLNDPERNKRPGLSVPTLASNVKHLAGKMSSFFALQYELINIVAWKQPNKTISVLVLYTAAILWPHLIITYPLLFVLFGILIPGYVHRHPPRRPKLIKVKKRGQSLFNFLNAASESSIVEDMVDTEYLEEDAEIASTSGYSVVSEATTSTKVAESGHTSKRELARRRKSNLDLLINLRDFQNLTSDLLKGIDKWKIFYYETAGFKDERLSTFIFYGVLIATFATLFFGQFIPWRLIFIQGGWVGLILCHPNIKKYLVDMSTTRKERAKLAKVKAEMEAEKEQGKQKEQKEQKEEGKQSDTNASLNKDAKETQMQVQLQNFVTKFDRNDIIVDDPPEVRIVEVYELQIKSILKQQWSFYRYSNTLYDKTNKHRLSGKRPLGVEYLSKVYPPHEWKFDTEFVNKWILDKNPKNFIKSRSLNPELFRVRSNEDEGWIYDNMKDVVHSEIVYEFRRRRLYRECFRYGKPHKGFKR</sequence>
<feature type="transmembrane region" description="Helical" evidence="6">
    <location>
        <begin position="212"/>
        <end position="235"/>
    </location>
</feature>
<comment type="subcellular location">
    <subcellularLocation>
        <location evidence="1">Membrane</location>
        <topology evidence="1">Multi-pass membrane protein</topology>
    </subcellularLocation>
</comment>
<keyword evidence="3 6" id="KW-1133">Transmembrane helix</keyword>
<name>A0AAI9WY96_9ASCO</name>
<feature type="region of interest" description="Disordered" evidence="5">
    <location>
        <begin position="93"/>
        <end position="113"/>
    </location>
</feature>
<gene>
    <name evidence="8" type="ORF">KGF56_002142</name>
</gene>
<dbReference type="GO" id="GO:0005778">
    <property type="term" value="C:peroxisomal membrane"/>
    <property type="evidence" value="ECO:0007669"/>
    <property type="project" value="TreeGrafter"/>
</dbReference>
<evidence type="ECO:0000256" key="3">
    <source>
        <dbReference type="ARBA" id="ARBA00022989"/>
    </source>
</evidence>
<evidence type="ECO:0000313" key="9">
    <source>
        <dbReference type="Proteomes" id="UP001202479"/>
    </source>
</evidence>
<dbReference type="AlphaFoldDB" id="A0AAI9WY96"/>
<feature type="domain" description="TECPR1-like DysF" evidence="7">
    <location>
        <begin position="160"/>
        <end position="606"/>
    </location>
</feature>
<feature type="transmembrane region" description="Helical" evidence="6">
    <location>
        <begin position="361"/>
        <end position="380"/>
    </location>
</feature>
<reference evidence="8" key="1">
    <citation type="journal article" date="2022" name="DNA Res.">
        <title>Genome analysis of five recently described species of the CUG-Ser clade uncovers Candida theae as a new hybrid lineage with pathogenic potential in the Candida parapsilosis species complex.</title>
        <authorList>
            <person name="Mixao V."/>
            <person name="Del Olmo V."/>
            <person name="Hegedusova E."/>
            <person name="Saus E."/>
            <person name="Pryszcz L."/>
            <person name="Cillingova A."/>
            <person name="Nosek J."/>
            <person name="Gabaldon T."/>
        </authorList>
    </citation>
    <scope>NUCLEOTIDE SEQUENCE</scope>
    <source>
        <strain evidence="8">CBS 10844</strain>
    </source>
</reference>
<evidence type="ECO:0000256" key="2">
    <source>
        <dbReference type="ARBA" id="ARBA00022692"/>
    </source>
</evidence>
<dbReference type="PANTHER" id="PTHR28304">
    <property type="entry name" value="PEROXISOMAL MEMBRANE PROTEIN PEX29"/>
    <property type="match status" value="1"/>
</dbReference>
<dbReference type="InterPro" id="IPR010482">
    <property type="entry name" value="TECPR1-like_DysF"/>
</dbReference>
<feature type="compositionally biased region" description="Polar residues" evidence="5">
    <location>
        <begin position="12"/>
        <end position="37"/>
    </location>
</feature>